<accession>A0A5J4JGI9</accession>
<comment type="caution">
    <text evidence="2">The sequence shown here is derived from an EMBL/GenBank/DDBJ whole genome shotgun (WGS) entry which is preliminary data.</text>
</comment>
<gene>
    <name evidence="2" type="ORF">BpJC7_17820</name>
</gene>
<dbReference type="EMBL" id="BKZQ01000021">
    <property type="protein sequence ID" value="GER70479.1"/>
    <property type="molecule type" value="Genomic_DNA"/>
</dbReference>
<organism evidence="2 3">
    <name type="scientific">Weizmannia acidilactici</name>
    <dbReference type="NCBI Taxonomy" id="2607726"/>
    <lineage>
        <taxon>Bacteria</taxon>
        <taxon>Bacillati</taxon>
        <taxon>Bacillota</taxon>
        <taxon>Bacilli</taxon>
        <taxon>Bacillales</taxon>
        <taxon>Bacillaceae</taxon>
        <taxon>Heyndrickxia</taxon>
    </lineage>
</organism>
<reference evidence="2 3" key="1">
    <citation type="submission" date="2019-09" db="EMBL/GenBank/DDBJ databases">
        <title>Draft genome sequence of Bacillus sp. JC-7.</title>
        <authorList>
            <person name="Tanaka N."/>
            <person name="Shiwa Y."/>
            <person name="Fujita N."/>
            <person name="Tanasupawat S."/>
        </authorList>
    </citation>
    <scope>NUCLEOTIDE SEQUENCE [LARGE SCALE GENOMIC DNA]</scope>
    <source>
        <strain evidence="2 3">JC-7</strain>
    </source>
</reference>
<evidence type="ECO:0000256" key="1">
    <source>
        <dbReference type="SAM" id="MobiDB-lite"/>
    </source>
</evidence>
<dbReference type="RefSeq" id="WP_151706007.1">
    <property type="nucleotide sequence ID" value="NZ_BKZQ01000021.1"/>
</dbReference>
<dbReference type="Proteomes" id="UP000391919">
    <property type="component" value="Unassembled WGS sequence"/>
</dbReference>
<protein>
    <submittedName>
        <fullName evidence="2">Uncharacterized protein</fullName>
    </submittedName>
</protein>
<feature type="region of interest" description="Disordered" evidence="1">
    <location>
        <begin position="40"/>
        <end position="100"/>
    </location>
</feature>
<dbReference type="AlphaFoldDB" id="A0A5J4JGI9"/>
<keyword evidence="3" id="KW-1185">Reference proteome</keyword>
<feature type="compositionally biased region" description="Basic and acidic residues" evidence="1">
    <location>
        <begin position="86"/>
        <end position="100"/>
    </location>
</feature>
<name>A0A5J4JGI9_9BACI</name>
<sequence length="100" mass="11156">MISKQSQFEKNKPLLYIAQPTIEPVLVNMQKTFIIKTREALPERKAENPEEVLEQAHQHAAGTENRQEEAVHAIDAVESGSPDTITEEHVSHGIAEETGD</sequence>
<evidence type="ECO:0000313" key="2">
    <source>
        <dbReference type="EMBL" id="GER70479.1"/>
    </source>
</evidence>
<evidence type="ECO:0000313" key="3">
    <source>
        <dbReference type="Proteomes" id="UP000391919"/>
    </source>
</evidence>
<proteinExistence type="predicted"/>